<keyword evidence="1" id="KW-0812">Transmembrane</keyword>
<evidence type="ECO:0000313" key="2">
    <source>
        <dbReference type="EMBL" id="MBM3274055.1"/>
    </source>
</evidence>
<protein>
    <recommendedName>
        <fullName evidence="4">Cation/H+ exchanger domain-containing protein</fullName>
    </recommendedName>
</protein>
<accession>A0A938BMJ6</accession>
<comment type="caution">
    <text evidence="2">The sequence shown here is derived from an EMBL/GenBank/DDBJ whole genome shotgun (WGS) entry which is preliminary data.</text>
</comment>
<dbReference type="AlphaFoldDB" id="A0A938BMJ6"/>
<sequence length="106" mass="11543">MLDHSLFVFTVAAVWTFVMVATLWSGLAIFDLPTIGVATLVVFSRPASCLLALIGAGLERRTRILVAWFGPGCPLNPGRSEDRIRHVVETSWKHWAGLCGSACACR</sequence>
<organism evidence="2 3">
    <name type="scientific">Candidatus Tanganyikabacteria bacterium</name>
    <dbReference type="NCBI Taxonomy" id="2961651"/>
    <lineage>
        <taxon>Bacteria</taxon>
        <taxon>Bacillati</taxon>
        <taxon>Candidatus Sericytochromatia</taxon>
        <taxon>Candidatus Tanganyikabacteria</taxon>
    </lineage>
</organism>
<proteinExistence type="predicted"/>
<name>A0A938BMJ6_9BACT</name>
<dbReference type="EMBL" id="VGJX01000110">
    <property type="protein sequence ID" value="MBM3274055.1"/>
    <property type="molecule type" value="Genomic_DNA"/>
</dbReference>
<keyword evidence="1" id="KW-0472">Membrane</keyword>
<evidence type="ECO:0000256" key="1">
    <source>
        <dbReference type="SAM" id="Phobius"/>
    </source>
</evidence>
<evidence type="ECO:0008006" key="4">
    <source>
        <dbReference type="Google" id="ProtNLM"/>
    </source>
</evidence>
<gene>
    <name evidence="2" type="ORF">FJZ00_02795</name>
</gene>
<keyword evidence="1" id="KW-1133">Transmembrane helix</keyword>
<feature type="transmembrane region" description="Helical" evidence="1">
    <location>
        <begin position="7"/>
        <end position="29"/>
    </location>
</feature>
<reference evidence="2 3" key="1">
    <citation type="submission" date="2019-03" db="EMBL/GenBank/DDBJ databases">
        <title>Lake Tanganyika Metagenome-Assembled Genomes (MAGs).</title>
        <authorList>
            <person name="Tran P."/>
        </authorList>
    </citation>
    <scope>NUCLEOTIDE SEQUENCE [LARGE SCALE GENOMIC DNA]</scope>
    <source>
        <strain evidence="2">K_DeepCast_65m_m2_236</strain>
    </source>
</reference>
<evidence type="ECO:0000313" key="3">
    <source>
        <dbReference type="Proteomes" id="UP000703893"/>
    </source>
</evidence>
<dbReference type="Proteomes" id="UP000703893">
    <property type="component" value="Unassembled WGS sequence"/>
</dbReference>
<feature type="transmembrane region" description="Helical" evidence="1">
    <location>
        <begin position="35"/>
        <end position="58"/>
    </location>
</feature>